<evidence type="ECO:0000313" key="9">
    <source>
        <dbReference type="EMBL" id="OQR82323.1"/>
    </source>
</evidence>
<organism evidence="9 10">
    <name type="scientific">Achlya hypogyna</name>
    <name type="common">Oomycete</name>
    <name type="synonym">Protoachlya hypogyna</name>
    <dbReference type="NCBI Taxonomy" id="1202772"/>
    <lineage>
        <taxon>Eukaryota</taxon>
        <taxon>Sar</taxon>
        <taxon>Stramenopiles</taxon>
        <taxon>Oomycota</taxon>
        <taxon>Saprolegniomycetes</taxon>
        <taxon>Saprolegniales</taxon>
        <taxon>Achlyaceae</taxon>
        <taxon>Achlya</taxon>
    </lineage>
</organism>
<dbReference type="GO" id="GO:0019706">
    <property type="term" value="F:protein-cysteine S-palmitoyltransferase activity"/>
    <property type="evidence" value="ECO:0007669"/>
    <property type="project" value="UniProtKB-EC"/>
</dbReference>
<evidence type="ECO:0000256" key="5">
    <source>
        <dbReference type="ARBA" id="ARBA00023136"/>
    </source>
</evidence>
<keyword evidence="2 7" id="KW-0808">Transferase</keyword>
<dbReference type="InterPro" id="IPR001594">
    <property type="entry name" value="Palmitoyltrfase_DHHC"/>
</dbReference>
<evidence type="ECO:0000256" key="1">
    <source>
        <dbReference type="ARBA" id="ARBA00004141"/>
    </source>
</evidence>
<comment type="subcellular location">
    <subcellularLocation>
        <location evidence="1">Membrane</location>
        <topology evidence="1">Multi-pass membrane protein</topology>
    </subcellularLocation>
</comment>
<dbReference type="PANTHER" id="PTHR12246">
    <property type="entry name" value="PALMITOYLTRANSFERASE ZDHHC16"/>
    <property type="match status" value="1"/>
</dbReference>
<comment type="caution">
    <text evidence="9">The sequence shown here is derived from an EMBL/GenBank/DDBJ whole genome shotgun (WGS) entry which is preliminary data.</text>
</comment>
<name>A0A1V9Y9D8_ACHHY</name>
<feature type="domain" description="Palmitoyltransferase DHHC" evidence="8">
    <location>
        <begin position="92"/>
        <end position="211"/>
    </location>
</feature>
<dbReference type="Proteomes" id="UP000243579">
    <property type="component" value="Unassembled WGS sequence"/>
</dbReference>
<keyword evidence="5 7" id="KW-0472">Membrane</keyword>
<dbReference type="AlphaFoldDB" id="A0A1V9Y9D8"/>
<feature type="transmembrane region" description="Helical" evidence="7">
    <location>
        <begin position="51"/>
        <end position="70"/>
    </location>
</feature>
<proteinExistence type="inferred from homology"/>
<comment type="catalytic activity">
    <reaction evidence="7">
        <text>L-cysteinyl-[protein] + hexadecanoyl-CoA = S-hexadecanoyl-L-cysteinyl-[protein] + CoA</text>
        <dbReference type="Rhea" id="RHEA:36683"/>
        <dbReference type="Rhea" id="RHEA-COMP:10131"/>
        <dbReference type="Rhea" id="RHEA-COMP:11032"/>
        <dbReference type="ChEBI" id="CHEBI:29950"/>
        <dbReference type="ChEBI" id="CHEBI:57287"/>
        <dbReference type="ChEBI" id="CHEBI:57379"/>
        <dbReference type="ChEBI" id="CHEBI:74151"/>
        <dbReference type="EC" id="2.3.1.225"/>
    </reaction>
</comment>
<dbReference type="OrthoDB" id="9909019at2759"/>
<sequence length="264" mass="30335">MSSWQRLAWVMDLLEAALGPLLVTLGLFLTIGGLYSFTAEMLPRISVEDGPVLAALHGGIGCYLFLQMLVNHWQCIRTSPGDASLMPTIYEDEMACDYCNAPQPPRCTHCHTCQTCVLELDHHCVWMNNCIGAHNYRYFWLYLFFGWINCAHVAWVADGAMARIPRELSFEEKVLLQFPCVICVGLALALFSLWLVHVYLLLVGQTTLDLLRSEPLRKALTWTCMRRNVERVFGTQWWRTILVPSFEQRLEKRHRKPSHHLIAL</sequence>
<feature type="transmembrane region" description="Helical" evidence="7">
    <location>
        <begin position="7"/>
        <end position="31"/>
    </location>
</feature>
<feature type="transmembrane region" description="Helical" evidence="7">
    <location>
        <begin position="176"/>
        <end position="202"/>
    </location>
</feature>
<comment type="similarity">
    <text evidence="7">Belongs to the DHHC palmitoyltransferase family.</text>
</comment>
<dbReference type="EC" id="2.3.1.225" evidence="7"/>
<keyword evidence="6 7" id="KW-0012">Acyltransferase</keyword>
<keyword evidence="4 7" id="KW-1133">Transmembrane helix</keyword>
<keyword evidence="10" id="KW-1185">Reference proteome</keyword>
<dbReference type="InterPro" id="IPR039859">
    <property type="entry name" value="PFA4/ZDH16/20/ERF2-like"/>
</dbReference>
<evidence type="ECO:0000256" key="3">
    <source>
        <dbReference type="ARBA" id="ARBA00022692"/>
    </source>
</evidence>
<dbReference type="EMBL" id="JNBR01002491">
    <property type="protein sequence ID" value="OQR82323.1"/>
    <property type="molecule type" value="Genomic_DNA"/>
</dbReference>
<feature type="transmembrane region" description="Helical" evidence="7">
    <location>
        <begin position="138"/>
        <end position="156"/>
    </location>
</feature>
<gene>
    <name evidence="9" type="ORF">ACHHYP_16216</name>
</gene>
<evidence type="ECO:0000256" key="2">
    <source>
        <dbReference type="ARBA" id="ARBA00022679"/>
    </source>
</evidence>
<comment type="domain">
    <text evidence="7">The DHHC domain is required for palmitoyltransferase activity.</text>
</comment>
<protein>
    <recommendedName>
        <fullName evidence="7">Palmitoyltransferase</fullName>
        <ecNumber evidence="7">2.3.1.225</ecNumber>
    </recommendedName>
</protein>
<evidence type="ECO:0000256" key="6">
    <source>
        <dbReference type="ARBA" id="ARBA00023315"/>
    </source>
</evidence>
<dbReference type="Pfam" id="PF01529">
    <property type="entry name" value="DHHC"/>
    <property type="match status" value="1"/>
</dbReference>
<dbReference type="GO" id="GO:0016020">
    <property type="term" value="C:membrane"/>
    <property type="evidence" value="ECO:0007669"/>
    <property type="project" value="UniProtKB-SubCell"/>
</dbReference>
<evidence type="ECO:0000256" key="7">
    <source>
        <dbReference type="RuleBase" id="RU079119"/>
    </source>
</evidence>
<accession>A0A1V9Y9D8</accession>
<evidence type="ECO:0000259" key="8">
    <source>
        <dbReference type="Pfam" id="PF01529"/>
    </source>
</evidence>
<keyword evidence="3 7" id="KW-0812">Transmembrane</keyword>
<evidence type="ECO:0000256" key="4">
    <source>
        <dbReference type="ARBA" id="ARBA00022989"/>
    </source>
</evidence>
<dbReference type="STRING" id="1202772.A0A1V9Y9D8"/>
<reference evidence="9 10" key="1">
    <citation type="journal article" date="2014" name="Genome Biol. Evol.">
        <title>The secreted proteins of Achlya hypogyna and Thraustotheca clavata identify the ancestral oomycete secretome and reveal gene acquisitions by horizontal gene transfer.</title>
        <authorList>
            <person name="Misner I."/>
            <person name="Blouin N."/>
            <person name="Leonard G."/>
            <person name="Richards T.A."/>
            <person name="Lane C.E."/>
        </authorList>
    </citation>
    <scope>NUCLEOTIDE SEQUENCE [LARGE SCALE GENOMIC DNA]</scope>
    <source>
        <strain evidence="9 10">ATCC 48635</strain>
    </source>
</reference>
<dbReference type="PROSITE" id="PS50216">
    <property type="entry name" value="DHHC"/>
    <property type="match status" value="1"/>
</dbReference>
<evidence type="ECO:0000313" key="10">
    <source>
        <dbReference type="Proteomes" id="UP000243579"/>
    </source>
</evidence>